<dbReference type="EMBL" id="JAKNCJ010000001">
    <property type="protein sequence ID" value="MCL6421897.1"/>
    <property type="molecule type" value="Genomic_DNA"/>
</dbReference>
<organism evidence="6 7">
    <name type="scientific">Brachybacterium equifaecis</name>
    <dbReference type="NCBI Taxonomy" id="2910770"/>
    <lineage>
        <taxon>Bacteria</taxon>
        <taxon>Bacillati</taxon>
        <taxon>Actinomycetota</taxon>
        <taxon>Actinomycetes</taxon>
        <taxon>Micrococcales</taxon>
        <taxon>Dermabacteraceae</taxon>
        <taxon>Brachybacterium</taxon>
    </lineage>
</organism>
<sequence length="369" mass="40580">MATAPPSPRPLRVLIPRGMARLATQSGIGEAIRHQQRAVSSLGHQVVTNPFGPFDAVHLNTPFPDTPLLAALAHLRRRPILVWAHSTEDDFRDSFTGANRLAPWFRRWIAAIYRRGDAVITPTEYARTLISDRRYGIRQPIHVLSNGVDTAFFSPRPGARAVLRERFGLPLRTPVVMCVGLLMVRKGILEWVETARAMPHVTFLWYGRTDPRLITAEVAAEVAAAPPNALFPGYVSREVLREAYSGADAFCFLTKEETEGIVLLEALSCGAPTLLADIPIYGDWLPDGEVVHKVPVPRAKDVSSGAPFAREHLLAAASVISARLQALLDGELADLRNAGRRAAEEVDMRPVAQRLQEIYDASGVTARSR</sequence>
<dbReference type="InterPro" id="IPR050194">
    <property type="entry name" value="Glycosyltransferase_grp1"/>
</dbReference>
<dbReference type="InterPro" id="IPR001296">
    <property type="entry name" value="Glyco_trans_1"/>
</dbReference>
<keyword evidence="2" id="KW-0328">Glycosyltransferase</keyword>
<dbReference type="Pfam" id="PF00534">
    <property type="entry name" value="Glycos_transf_1"/>
    <property type="match status" value="1"/>
</dbReference>
<comment type="caution">
    <text evidence="6">The sequence shown here is derived from an EMBL/GenBank/DDBJ whole genome shotgun (WGS) entry which is preliminary data.</text>
</comment>
<dbReference type="PANTHER" id="PTHR45947">
    <property type="entry name" value="SULFOQUINOVOSYL TRANSFERASE SQD2"/>
    <property type="match status" value="1"/>
</dbReference>
<dbReference type="Gene3D" id="3.40.50.2000">
    <property type="entry name" value="Glycogen Phosphorylase B"/>
    <property type="match status" value="2"/>
</dbReference>
<dbReference type="SUPFAM" id="SSF53756">
    <property type="entry name" value="UDP-Glycosyltransferase/glycogen phosphorylase"/>
    <property type="match status" value="1"/>
</dbReference>
<dbReference type="Pfam" id="PF13439">
    <property type="entry name" value="Glyco_transf_4"/>
    <property type="match status" value="1"/>
</dbReference>
<evidence type="ECO:0000256" key="1">
    <source>
        <dbReference type="ARBA" id="ARBA00021292"/>
    </source>
</evidence>
<dbReference type="PANTHER" id="PTHR45947:SF3">
    <property type="entry name" value="SULFOQUINOVOSYL TRANSFERASE SQD2"/>
    <property type="match status" value="1"/>
</dbReference>
<keyword evidence="3" id="KW-0808">Transferase</keyword>
<keyword evidence="7" id="KW-1185">Reference proteome</keyword>
<reference evidence="6" key="1">
    <citation type="submission" date="2022-02" db="EMBL/GenBank/DDBJ databases">
        <authorList>
            <person name="Lee M."/>
            <person name="Kim S.-J."/>
            <person name="Jung M.-Y."/>
        </authorList>
    </citation>
    <scope>NUCLEOTIDE SEQUENCE</scope>
    <source>
        <strain evidence="6">JHP9</strain>
    </source>
</reference>
<dbReference type="InterPro" id="IPR028098">
    <property type="entry name" value="Glyco_trans_4-like_N"/>
</dbReference>
<protein>
    <recommendedName>
        <fullName evidence="1">D-inositol 3-phosphate glycosyltransferase</fullName>
    </recommendedName>
</protein>
<gene>
    <name evidence="6" type="ORF">Bequi_00605</name>
</gene>
<accession>A0ABT0QW55</accession>
<name>A0ABT0QW55_9MICO</name>
<dbReference type="CDD" id="cd03801">
    <property type="entry name" value="GT4_PimA-like"/>
    <property type="match status" value="1"/>
</dbReference>
<dbReference type="RefSeq" id="WP_249736056.1">
    <property type="nucleotide sequence ID" value="NZ_JAKNCJ010000001.1"/>
</dbReference>
<dbReference type="Proteomes" id="UP001203761">
    <property type="component" value="Unassembled WGS sequence"/>
</dbReference>
<feature type="domain" description="Glycosyltransferase subfamily 4-like N-terminal" evidence="5">
    <location>
        <begin position="53"/>
        <end position="151"/>
    </location>
</feature>
<evidence type="ECO:0000256" key="3">
    <source>
        <dbReference type="ARBA" id="ARBA00022679"/>
    </source>
</evidence>
<evidence type="ECO:0000259" key="4">
    <source>
        <dbReference type="Pfam" id="PF00534"/>
    </source>
</evidence>
<proteinExistence type="predicted"/>
<evidence type="ECO:0000259" key="5">
    <source>
        <dbReference type="Pfam" id="PF13439"/>
    </source>
</evidence>
<feature type="domain" description="Glycosyl transferase family 1" evidence="4">
    <location>
        <begin position="164"/>
        <end position="289"/>
    </location>
</feature>
<evidence type="ECO:0000313" key="6">
    <source>
        <dbReference type="EMBL" id="MCL6421897.1"/>
    </source>
</evidence>
<evidence type="ECO:0000256" key="2">
    <source>
        <dbReference type="ARBA" id="ARBA00022676"/>
    </source>
</evidence>
<evidence type="ECO:0000313" key="7">
    <source>
        <dbReference type="Proteomes" id="UP001203761"/>
    </source>
</evidence>